<dbReference type="SUPFAM" id="SSF55874">
    <property type="entry name" value="ATPase domain of HSP90 chaperone/DNA topoisomerase II/histidine kinase"/>
    <property type="match status" value="1"/>
</dbReference>
<dbReference type="InterPro" id="IPR050351">
    <property type="entry name" value="BphY/WalK/GraS-like"/>
</dbReference>
<keyword evidence="6" id="KW-0808">Transferase</keyword>
<accession>A0A1G7CC68</accession>
<dbReference type="GO" id="GO:0030295">
    <property type="term" value="F:protein kinase activator activity"/>
    <property type="evidence" value="ECO:0007669"/>
    <property type="project" value="TreeGrafter"/>
</dbReference>
<organism evidence="14 15">
    <name type="scientific">Desulfuromonas thiophila</name>
    <dbReference type="NCBI Taxonomy" id="57664"/>
    <lineage>
        <taxon>Bacteria</taxon>
        <taxon>Pseudomonadati</taxon>
        <taxon>Thermodesulfobacteriota</taxon>
        <taxon>Desulfuromonadia</taxon>
        <taxon>Desulfuromonadales</taxon>
        <taxon>Desulfuromonadaceae</taxon>
        <taxon>Desulfuromonas</taxon>
    </lineage>
</organism>
<dbReference type="InterPro" id="IPR036097">
    <property type="entry name" value="HisK_dim/P_sf"/>
</dbReference>
<evidence type="ECO:0000313" key="14">
    <source>
        <dbReference type="EMBL" id="SDE36330.1"/>
    </source>
</evidence>
<comment type="subcellular location">
    <subcellularLocation>
        <location evidence="2">Cell membrane</location>
        <topology evidence="2">Multi-pass membrane protein</topology>
    </subcellularLocation>
</comment>
<feature type="transmembrane region" description="Helical" evidence="12">
    <location>
        <begin position="42"/>
        <end position="62"/>
    </location>
</feature>
<dbReference type="GO" id="GO:0000156">
    <property type="term" value="F:phosphorelay response regulator activity"/>
    <property type="evidence" value="ECO:0007669"/>
    <property type="project" value="TreeGrafter"/>
</dbReference>
<evidence type="ECO:0000256" key="11">
    <source>
        <dbReference type="SAM" id="Coils"/>
    </source>
</evidence>
<evidence type="ECO:0000256" key="3">
    <source>
        <dbReference type="ARBA" id="ARBA00012438"/>
    </source>
</evidence>
<feature type="transmembrane region" description="Helical" evidence="12">
    <location>
        <begin position="170"/>
        <end position="189"/>
    </location>
</feature>
<dbReference type="PRINTS" id="PR00344">
    <property type="entry name" value="BCTRLSENSOR"/>
</dbReference>
<dbReference type="InterPro" id="IPR011620">
    <property type="entry name" value="Sig_transdc_His_kinase_LytS_TM"/>
</dbReference>
<name>A0A1G7CC68_9BACT</name>
<dbReference type="CDD" id="cd00082">
    <property type="entry name" value="HisKA"/>
    <property type="match status" value="1"/>
</dbReference>
<dbReference type="InterPro" id="IPR004358">
    <property type="entry name" value="Sig_transdc_His_kin-like_C"/>
</dbReference>
<dbReference type="Proteomes" id="UP000243205">
    <property type="component" value="Unassembled WGS sequence"/>
</dbReference>
<evidence type="ECO:0000259" key="13">
    <source>
        <dbReference type="PROSITE" id="PS50109"/>
    </source>
</evidence>
<evidence type="ECO:0000256" key="9">
    <source>
        <dbReference type="ARBA" id="ARBA00022989"/>
    </source>
</evidence>
<evidence type="ECO:0000256" key="12">
    <source>
        <dbReference type="SAM" id="Phobius"/>
    </source>
</evidence>
<evidence type="ECO:0000256" key="4">
    <source>
        <dbReference type="ARBA" id="ARBA00022475"/>
    </source>
</evidence>
<evidence type="ECO:0000256" key="6">
    <source>
        <dbReference type="ARBA" id="ARBA00022679"/>
    </source>
</evidence>
<dbReference type="Gene3D" id="3.30.565.10">
    <property type="entry name" value="Histidine kinase-like ATPase, C-terminal domain"/>
    <property type="match status" value="1"/>
</dbReference>
<dbReference type="InterPro" id="IPR003594">
    <property type="entry name" value="HATPase_dom"/>
</dbReference>
<dbReference type="PANTHER" id="PTHR42878">
    <property type="entry name" value="TWO-COMPONENT HISTIDINE KINASE"/>
    <property type="match status" value="1"/>
</dbReference>
<keyword evidence="10 12" id="KW-0472">Membrane</keyword>
<feature type="transmembrane region" description="Helical" evidence="12">
    <location>
        <begin position="74"/>
        <end position="94"/>
    </location>
</feature>
<evidence type="ECO:0000256" key="7">
    <source>
        <dbReference type="ARBA" id="ARBA00022692"/>
    </source>
</evidence>
<dbReference type="Pfam" id="PF07694">
    <property type="entry name" value="5TM-5TMR_LYT"/>
    <property type="match status" value="1"/>
</dbReference>
<feature type="transmembrane region" description="Helical" evidence="12">
    <location>
        <begin position="7"/>
        <end position="30"/>
    </location>
</feature>
<proteinExistence type="predicted"/>
<sequence length="445" mass="48934">MASEIAGVFSLDLLFNLALLVALSVLSGFIDKRWDRNRRSGQLLQGLLFGGAAVLGMLRPLVAGPGLIFDGRSVMISLCALFFGPVAGSIASLLPLGLRIQLGGVGTLVGCLVILSSMTLGWLGHRRLRRSGALPSTGQLHGFGLLVHLAMMALMLALPAELVWTVEKTIGPPVLLFYPLATILVGKILTDQLTARSALQALQRQARELQQRNVELERFNHTISHDLKSPLVTSMAFLSFLEQDLASDNRERIASDLHHLRTATRQMEQLLDGLLRFSRLGQPGEPPQSFFYDELIEEVQVLLGGLLQQHQVALEIRPCRLRLLAQRPRLLELWQNLIENAIKYRRADQPLQIRLGVISEPTATARFYVGDNGQGIEPGYAEKIFGLFEQLDRNTPGSGLGLALAKRIVEQYDGRIWVESAGAGQGCCFFFTLPAALADPRPPRC</sequence>
<feature type="domain" description="Histidine kinase" evidence="13">
    <location>
        <begin position="222"/>
        <end position="437"/>
    </location>
</feature>
<evidence type="ECO:0000313" key="15">
    <source>
        <dbReference type="Proteomes" id="UP000243205"/>
    </source>
</evidence>
<dbReference type="EMBL" id="FNAQ01000009">
    <property type="protein sequence ID" value="SDE36330.1"/>
    <property type="molecule type" value="Genomic_DNA"/>
</dbReference>
<keyword evidence="5" id="KW-0597">Phosphoprotein</keyword>
<evidence type="ECO:0000256" key="8">
    <source>
        <dbReference type="ARBA" id="ARBA00022777"/>
    </source>
</evidence>
<dbReference type="GO" id="GO:0007234">
    <property type="term" value="P:osmosensory signaling via phosphorelay pathway"/>
    <property type="evidence" value="ECO:0007669"/>
    <property type="project" value="TreeGrafter"/>
</dbReference>
<evidence type="ECO:0000256" key="2">
    <source>
        <dbReference type="ARBA" id="ARBA00004651"/>
    </source>
</evidence>
<evidence type="ECO:0000256" key="10">
    <source>
        <dbReference type="ARBA" id="ARBA00023136"/>
    </source>
</evidence>
<evidence type="ECO:0000256" key="1">
    <source>
        <dbReference type="ARBA" id="ARBA00000085"/>
    </source>
</evidence>
<feature type="transmembrane region" description="Helical" evidence="12">
    <location>
        <begin position="143"/>
        <end position="164"/>
    </location>
</feature>
<dbReference type="InterPro" id="IPR005467">
    <property type="entry name" value="His_kinase_dom"/>
</dbReference>
<dbReference type="GO" id="GO:0005886">
    <property type="term" value="C:plasma membrane"/>
    <property type="evidence" value="ECO:0007669"/>
    <property type="project" value="UniProtKB-SubCell"/>
</dbReference>
<dbReference type="SUPFAM" id="SSF47384">
    <property type="entry name" value="Homodimeric domain of signal transducing histidine kinase"/>
    <property type="match status" value="1"/>
</dbReference>
<keyword evidence="7 12" id="KW-0812">Transmembrane</keyword>
<dbReference type="PANTHER" id="PTHR42878:SF15">
    <property type="entry name" value="BACTERIOPHYTOCHROME"/>
    <property type="match status" value="1"/>
</dbReference>
<dbReference type="GO" id="GO:0071555">
    <property type="term" value="P:cell wall organization"/>
    <property type="evidence" value="ECO:0007669"/>
    <property type="project" value="InterPro"/>
</dbReference>
<dbReference type="Gene3D" id="1.10.287.130">
    <property type="match status" value="1"/>
</dbReference>
<dbReference type="EC" id="2.7.13.3" evidence="3"/>
<dbReference type="InterPro" id="IPR036890">
    <property type="entry name" value="HATPase_C_sf"/>
</dbReference>
<keyword evidence="4" id="KW-1003">Cell membrane</keyword>
<dbReference type="PROSITE" id="PS50109">
    <property type="entry name" value="HIS_KIN"/>
    <property type="match status" value="1"/>
</dbReference>
<keyword evidence="9 12" id="KW-1133">Transmembrane helix</keyword>
<comment type="catalytic activity">
    <reaction evidence="1">
        <text>ATP + protein L-histidine = ADP + protein N-phospho-L-histidine.</text>
        <dbReference type="EC" id="2.7.13.3"/>
    </reaction>
</comment>
<keyword evidence="11" id="KW-0175">Coiled coil</keyword>
<keyword evidence="8 14" id="KW-0418">Kinase</keyword>
<reference evidence="15" key="1">
    <citation type="submission" date="2016-10" db="EMBL/GenBank/DDBJ databases">
        <authorList>
            <person name="Varghese N."/>
            <person name="Submissions S."/>
        </authorList>
    </citation>
    <scope>NUCLEOTIDE SEQUENCE [LARGE SCALE GENOMIC DNA]</scope>
    <source>
        <strain evidence="15">DSM 8987</strain>
    </source>
</reference>
<dbReference type="STRING" id="57664.SAMN05661003_10914"/>
<evidence type="ECO:0000256" key="5">
    <source>
        <dbReference type="ARBA" id="ARBA00022553"/>
    </source>
</evidence>
<feature type="transmembrane region" description="Helical" evidence="12">
    <location>
        <begin position="100"/>
        <end position="123"/>
    </location>
</feature>
<keyword evidence="15" id="KW-1185">Reference proteome</keyword>
<dbReference type="GO" id="GO:0000155">
    <property type="term" value="F:phosphorelay sensor kinase activity"/>
    <property type="evidence" value="ECO:0007669"/>
    <property type="project" value="InterPro"/>
</dbReference>
<feature type="coiled-coil region" evidence="11">
    <location>
        <begin position="192"/>
        <end position="219"/>
    </location>
</feature>
<dbReference type="OrthoDB" id="7340865at2"/>
<protein>
    <recommendedName>
        <fullName evidence="3">histidine kinase</fullName>
        <ecNumber evidence="3">2.7.13.3</ecNumber>
    </recommendedName>
</protein>
<dbReference type="Pfam" id="PF02518">
    <property type="entry name" value="HATPase_c"/>
    <property type="match status" value="1"/>
</dbReference>
<dbReference type="Pfam" id="PF00512">
    <property type="entry name" value="HisKA"/>
    <property type="match status" value="1"/>
</dbReference>
<dbReference type="SMART" id="SM00388">
    <property type="entry name" value="HisKA"/>
    <property type="match status" value="1"/>
</dbReference>
<dbReference type="SMART" id="SM00387">
    <property type="entry name" value="HATPase_c"/>
    <property type="match status" value="1"/>
</dbReference>
<gene>
    <name evidence="14" type="ORF">SAMN05661003_10914</name>
</gene>
<dbReference type="AlphaFoldDB" id="A0A1G7CC68"/>
<dbReference type="InterPro" id="IPR003661">
    <property type="entry name" value="HisK_dim/P_dom"/>
</dbReference>